<gene>
    <name evidence="8" type="ORF">BET01_07615</name>
</gene>
<comment type="caution">
    <text evidence="8">The sequence shown here is derived from an EMBL/GenBank/DDBJ whole genome shotgun (WGS) entry which is preliminary data.</text>
</comment>
<evidence type="ECO:0000256" key="1">
    <source>
        <dbReference type="ARBA" id="ARBA00004141"/>
    </source>
</evidence>
<feature type="transmembrane region" description="Helical" evidence="7">
    <location>
        <begin position="12"/>
        <end position="32"/>
    </location>
</feature>
<keyword evidence="5 7" id="KW-0472">Membrane</keyword>
<dbReference type="EMBL" id="MCIA01000031">
    <property type="protein sequence ID" value="RKD30442.1"/>
    <property type="molecule type" value="Genomic_DNA"/>
</dbReference>
<evidence type="ECO:0000256" key="5">
    <source>
        <dbReference type="ARBA" id="ARBA00023136"/>
    </source>
</evidence>
<comment type="similarity">
    <text evidence="2 6">Belongs to the ABC-3 integral membrane protein family.</text>
</comment>
<keyword evidence="6" id="KW-0813">Transport</keyword>
<dbReference type="GO" id="GO:0010043">
    <property type="term" value="P:response to zinc ion"/>
    <property type="evidence" value="ECO:0007669"/>
    <property type="project" value="TreeGrafter"/>
</dbReference>
<protein>
    <submittedName>
        <fullName evidence="8">Metal ABC transporter permease</fullName>
    </submittedName>
</protein>
<keyword evidence="3 6" id="KW-0812">Transmembrane</keyword>
<feature type="transmembrane region" description="Helical" evidence="7">
    <location>
        <begin position="52"/>
        <end position="78"/>
    </location>
</feature>
<dbReference type="PANTHER" id="PTHR30477">
    <property type="entry name" value="ABC-TRANSPORTER METAL-BINDING PROTEIN"/>
    <property type="match status" value="1"/>
</dbReference>
<dbReference type="OrthoDB" id="9798540at2"/>
<keyword evidence="4 7" id="KW-1133">Transmembrane helix</keyword>
<evidence type="ECO:0000256" key="4">
    <source>
        <dbReference type="ARBA" id="ARBA00022989"/>
    </source>
</evidence>
<feature type="transmembrane region" description="Helical" evidence="7">
    <location>
        <begin position="128"/>
        <end position="148"/>
    </location>
</feature>
<evidence type="ECO:0000256" key="7">
    <source>
        <dbReference type="SAM" id="Phobius"/>
    </source>
</evidence>
<feature type="transmembrane region" description="Helical" evidence="7">
    <location>
        <begin position="169"/>
        <end position="187"/>
    </location>
</feature>
<sequence length="268" mass="28392">MEIFNYGFMQRAFLVGILLATVIPCIGVVIVLKRLSMIGDALSHTSLAGVAAGLILGINPVASAAAACIIAAFGIEAIRRKLPRYSEMSIAIMMSAGIGLAGVLSGFVKNSANFNSFLFGSIVAISDMEMYLVIGVSAVVLLVFLLLYKELFYMALDERSARLAGVPVKQVNFIFTILTAAVISIAARTVGALIVSSMMVIPVACAMQFGKNYKQTVIYAISFDVVFMIAGLFFAYYFGLKPGGTIVLVGVLSLLLIFTGKKVLGGKG</sequence>
<name>A0A419SYV0_9FIRM</name>
<dbReference type="PANTHER" id="PTHR30477:SF0">
    <property type="entry name" value="METAL TRANSPORT SYSTEM MEMBRANE PROTEIN TM_0125-RELATED"/>
    <property type="match status" value="1"/>
</dbReference>
<dbReference type="RefSeq" id="WP_120198033.1">
    <property type="nucleotide sequence ID" value="NZ_MCIA01000031.1"/>
</dbReference>
<dbReference type="AlphaFoldDB" id="A0A419SYV0"/>
<organism evidence="8 9">
    <name type="scientific">Lacrimispora algidixylanolytica</name>
    <dbReference type="NCBI Taxonomy" id="94868"/>
    <lineage>
        <taxon>Bacteria</taxon>
        <taxon>Bacillati</taxon>
        <taxon>Bacillota</taxon>
        <taxon>Clostridia</taxon>
        <taxon>Lachnospirales</taxon>
        <taxon>Lachnospiraceae</taxon>
        <taxon>Lacrimispora</taxon>
    </lineage>
</organism>
<dbReference type="InterPro" id="IPR001626">
    <property type="entry name" value="ABC_TroCD"/>
</dbReference>
<feature type="transmembrane region" description="Helical" evidence="7">
    <location>
        <begin position="244"/>
        <end position="264"/>
    </location>
</feature>
<evidence type="ECO:0000256" key="3">
    <source>
        <dbReference type="ARBA" id="ARBA00022692"/>
    </source>
</evidence>
<keyword evidence="9" id="KW-1185">Reference proteome</keyword>
<proteinExistence type="inferred from homology"/>
<evidence type="ECO:0000313" key="9">
    <source>
        <dbReference type="Proteomes" id="UP000284277"/>
    </source>
</evidence>
<evidence type="ECO:0000256" key="2">
    <source>
        <dbReference type="ARBA" id="ARBA00008034"/>
    </source>
</evidence>
<comment type="subcellular location">
    <subcellularLocation>
        <location evidence="6">Cell membrane</location>
        <topology evidence="6">Multi-pass membrane protein</topology>
    </subcellularLocation>
    <subcellularLocation>
        <location evidence="1">Membrane</location>
        <topology evidence="1">Multi-pass membrane protein</topology>
    </subcellularLocation>
</comment>
<feature type="transmembrane region" description="Helical" evidence="7">
    <location>
        <begin position="217"/>
        <end position="238"/>
    </location>
</feature>
<dbReference type="Proteomes" id="UP000284277">
    <property type="component" value="Unassembled WGS sequence"/>
</dbReference>
<reference evidence="8 9" key="1">
    <citation type="submission" date="2016-08" db="EMBL/GenBank/DDBJ databases">
        <title>A new outlook on sporulation: Clostridium algidixylanolyticum.</title>
        <authorList>
            <person name="Poppleton D.I."/>
            <person name="Gribaldo S."/>
        </authorList>
    </citation>
    <scope>NUCLEOTIDE SEQUENCE [LARGE SCALE GENOMIC DNA]</scope>
    <source>
        <strain evidence="8 9">SPL73</strain>
    </source>
</reference>
<feature type="transmembrane region" description="Helical" evidence="7">
    <location>
        <begin position="90"/>
        <end position="108"/>
    </location>
</feature>
<dbReference type="SUPFAM" id="SSF81345">
    <property type="entry name" value="ABC transporter involved in vitamin B12 uptake, BtuC"/>
    <property type="match status" value="1"/>
</dbReference>
<dbReference type="InterPro" id="IPR037294">
    <property type="entry name" value="ABC_BtuC-like"/>
</dbReference>
<accession>A0A419SYV0</accession>
<dbReference type="GO" id="GO:0055085">
    <property type="term" value="P:transmembrane transport"/>
    <property type="evidence" value="ECO:0007669"/>
    <property type="project" value="InterPro"/>
</dbReference>
<evidence type="ECO:0000313" key="8">
    <source>
        <dbReference type="EMBL" id="RKD30442.1"/>
    </source>
</evidence>
<dbReference type="Gene3D" id="1.10.3470.10">
    <property type="entry name" value="ABC transporter involved in vitamin B12 uptake, BtuC"/>
    <property type="match status" value="1"/>
</dbReference>
<dbReference type="Pfam" id="PF00950">
    <property type="entry name" value="ABC-3"/>
    <property type="match status" value="1"/>
</dbReference>
<evidence type="ECO:0000256" key="6">
    <source>
        <dbReference type="RuleBase" id="RU003943"/>
    </source>
</evidence>
<dbReference type="GO" id="GO:0043190">
    <property type="term" value="C:ATP-binding cassette (ABC) transporter complex"/>
    <property type="evidence" value="ECO:0007669"/>
    <property type="project" value="InterPro"/>
</dbReference>